<protein>
    <submittedName>
        <fullName evidence="2">Uncharacterized protein</fullName>
    </submittedName>
</protein>
<gene>
    <name evidence="2" type="primary">ABSGL_07246.1 scaffold 8717</name>
</gene>
<accession>A0A168NZJ9</accession>
<keyword evidence="3" id="KW-1185">Reference proteome</keyword>
<dbReference type="OrthoDB" id="2237706at2759"/>
<dbReference type="AlphaFoldDB" id="A0A168NZJ9"/>
<proteinExistence type="predicted"/>
<evidence type="ECO:0000313" key="2">
    <source>
        <dbReference type="EMBL" id="SAM01505.1"/>
    </source>
</evidence>
<evidence type="ECO:0000313" key="3">
    <source>
        <dbReference type="Proteomes" id="UP000078561"/>
    </source>
</evidence>
<sequence length="104" mass="11165">MPFTKSSSSSSSTCSSSSFSASSSSSLRDFLNHMVHSILHPFAPPTSTQPTTQVRSAPKDLLTLQHAMNASLSLFEKTYVSFPEFSDHDGNNVQHAPPSSSITC</sequence>
<dbReference type="InParanoid" id="A0A168NZJ9"/>
<dbReference type="Proteomes" id="UP000078561">
    <property type="component" value="Unassembled WGS sequence"/>
</dbReference>
<feature type="region of interest" description="Disordered" evidence="1">
    <location>
        <begin position="1"/>
        <end position="24"/>
    </location>
</feature>
<name>A0A168NZJ9_ABSGL</name>
<organism evidence="2">
    <name type="scientific">Absidia glauca</name>
    <name type="common">Pin mould</name>
    <dbReference type="NCBI Taxonomy" id="4829"/>
    <lineage>
        <taxon>Eukaryota</taxon>
        <taxon>Fungi</taxon>
        <taxon>Fungi incertae sedis</taxon>
        <taxon>Mucoromycota</taxon>
        <taxon>Mucoromycotina</taxon>
        <taxon>Mucoromycetes</taxon>
        <taxon>Mucorales</taxon>
        <taxon>Cunninghamellaceae</taxon>
        <taxon>Absidia</taxon>
    </lineage>
</organism>
<evidence type="ECO:0000256" key="1">
    <source>
        <dbReference type="SAM" id="MobiDB-lite"/>
    </source>
</evidence>
<reference evidence="2" key="1">
    <citation type="submission" date="2016-04" db="EMBL/GenBank/DDBJ databases">
        <authorList>
            <person name="Evans L.H."/>
            <person name="Alamgir A."/>
            <person name="Owens N."/>
            <person name="Weber N.D."/>
            <person name="Virtaneva K."/>
            <person name="Barbian K."/>
            <person name="Babar A."/>
            <person name="Rosenke K."/>
        </authorList>
    </citation>
    <scope>NUCLEOTIDE SEQUENCE [LARGE SCALE GENOMIC DNA]</scope>
    <source>
        <strain evidence="2">CBS 101.48</strain>
    </source>
</reference>
<dbReference type="EMBL" id="LT553527">
    <property type="protein sequence ID" value="SAM01505.1"/>
    <property type="molecule type" value="Genomic_DNA"/>
</dbReference>